<evidence type="ECO:0000313" key="2">
    <source>
        <dbReference type="Proteomes" id="UP001152795"/>
    </source>
</evidence>
<accession>A0A6S7FUP4</accession>
<comment type="caution">
    <text evidence="1">The sequence shown here is derived from an EMBL/GenBank/DDBJ whole genome shotgun (WGS) entry which is preliminary data.</text>
</comment>
<dbReference type="PANTHER" id="PTHR47331:SF6">
    <property type="entry name" value="DOUBLECORTIN DOMAIN-CONTAINING PROTEIN"/>
    <property type="match status" value="1"/>
</dbReference>
<proteinExistence type="predicted"/>
<dbReference type="InterPro" id="IPR043502">
    <property type="entry name" value="DNA/RNA_pol_sf"/>
</dbReference>
<dbReference type="PANTHER" id="PTHR47331">
    <property type="entry name" value="PHD-TYPE DOMAIN-CONTAINING PROTEIN"/>
    <property type="match status" value="1"/>
</dbReference>
<organism evidence="1 2">
    <name type="scientific">Paramuricea clavata</name>
    <name type="common">Red gorgonian</name>
    <name type="synonym">Violescent sea-whip</name>
    <dbReference type="NCBI Taxonomy" id="317549"/>
    <lineage>
        <taxon>Eukaryota</taxon>
        <taxon>Metazoa</taxon>
        <taxon>Cnidaria</taxon>
        <taxon>Anthozoa</taxon>
        <taxon>Octocorallia</taxon>
        <taxon>Malacalcyonacea</taxon>
        <taxon>Plexauridae</taxon>
        <taxon>Paramuricea</taxon>
    </lineage>
</organism>
<dbReference type="Proteomes" id="UP001152795">
    <property type="component" value="Unassembled WGS sequence"/>
</dbReference>
<dbReference type="SUPFAM" id="SSF56672">
    <property type="entry name" value="DNA/RNA polymerases"/>
    <property type="match status" value="1"/>
</dbReference>
<keyword evidence="2" id="KW-1185">Reference proteome</keyword>
<evidence type="ECO:0000313" key="1">
    <source>
        <dbReference type="EMBL" id="CAB3980032.1"/>
    </source>
</evidence>
<dbReference type="EMBL" id="CACRXK020000251">
    <property type="protein sequence ID" value="CAB3980032.1"/>
    <property type="molecule type" value="Genomic_DNA"/>
</dbReference>
<dbReference type="AlphaFoldDB" id="A0A6S7FUP4"/>
<gene>
    <name evidence="1" type="ORF">PACLA_8A009251</name>
</gene>
<sequence length="530" mass="60806">MTDVAVSCSKIVLLDIFHPSRPNNIICTYALIDEQSNASMISPELVDQLGMQSPKEKYLLSTCSASKEVKFGRRVSGLQVKSLNELAKRYNHLRDIANDIPPVDPDAEIQLLIGRNAPEIIKVRTFRNGSPGSPWAHKLCIGWTICGYQCIDRLGGPIHVLTNRTVYHNVQRPIGIYDAAPEIIQNPDVKDQRKSKTSPCIQHHFAPCPNNFSIKDPFSKSRDEIHVYRRTDRDNEPSLSIEDHRFLKVMESTAQKNEAGNWELPLPIKANDVSFPNNREFVLNRLKSLIRSFQRKPQLEEDYFKFMANLFHRGHAQTVKASPPLKDAIYTSKRDNIWYLPHFGVYHPRKPNKIRVVFDSSAVFQGKSLNRELLSGPDLLNNLLGILIRFRRKEIGVMCDIKQMFHAFYVYPPHRDLMRFLWYKDNDKENEIVDYKMTVHIFGNTSSPAVATFGLRRTADEGKEEFGDAANKFVLDDFYVDDGMTSCDTVGETLQLIKVRKVKLVTATYGEKKHYVRPIKDLVFIMHANK</sequence>
<dbReference type="OrthoDB" id="5988360at2759"/>
<name>A0A6S7FUP4_PARCT</name>
<protein>
    <submittedName>
        <fullName evidence="1">Uncharacterized protein</fullName>
    </submittedName>
</protein>
<reference evidence="1" key="1">
    <citation type="submission" date="2020-04" db="EMBL/GenBank/DDBJ databases">
        <authorList>
            <person name="Alioto T."/>
            <person name="Alioto T."/>
            <person name="Gomez Garrido J."/>
        </authorList>
    </citation>
    <scope>NUCLEOTIDE SEQUENCE</scope>
    <source>
        <strain evidence="1">A484AB</strain>
    </source>
</reference>